<protein>
    <submittedName>
        <fullName evidence="1">KLTH0G19734p</fullName>
    </submittedName>
</protein>
<dbReference type="HOGENOM" id="CLU_2590181_0_0_1"/>
<dbReference type="RefSeq" id="XP_002555884.1">
    <property type="nucleotide sequence ID" value="XM_002555838.1"/>
</dbReference>
<name>C5DNT6_LACTC</name>
<keyword evidence="2" id="KW-1185">Reference proteome</keyword>
<dbReference type="KEGG" id="lth:KLTH0G19734g"/>
<dbReference type="AlphaFoldDB" id="C5DNT6"/>
<evidence type="ECO:0000313" key="2">
    <source>
        <dbReference type="Proteomes" id="UP000002036"/>
    </source>
</evidence>
<gene>
    <name evidence="1" type="ordered locus">KLTH0G19734g</name>
</gene>
<dbReference type="InParanoid" id="C5DNT6"/>
<reference evidence="1 2" key="1">
    <citation type="journal article" date="2009" name="Genome Res.">
        <title>Comparative genomics of protoploid Saccharomycetaceae.</title>
        <authorList>
            <consortium name="The Genolevures Consortium"/>
            <person name="Souciet J.-L."/>
            <person name="Dujon B."/>
            <person name="Gaillardin C."/>
            <person name="Johnston M."/>
            <person name="Baret P.V."/>
            <person name="Cliften P."/>
            <person name="Sherman D.J."/>
            <person name="Weissenbach J."/>
            <person name="Westhof E."/>
            <person name="Wincker P."/>
            <person name="Jubin C."/>
            <person name="Poulain J."/>
            <person name="Barbe V."/>
            <person name="Segurens B."/>
            <person name="Artiguenave F."/>
            <person name="Anthouard V."/>
            <person name="Vacherie B."/>
            <person name="Val M.-E."/>
            <person name="Fulton R.S."/>
            <person name="Minx P."/>
            <person name="Wilson R."/>
            <person name="Durrens P."/>
            <person name="Jean G."/>
            <person name="Marck C."/>
            <person name="Martin T."/>
            <person name="Nikolski M."/>
            <person name="Rolland T."/>
            <person name="Seret M.-L."/>
            <person name="Casaregola S."/>
            <person name="Despons L."/>
            <person name="Fairhead C."/>
            <person name="Fischer G."/>
            <person name="Lafontaine I."/>
            <person name="Leh V."/>
            <person name="Lemaire M."/>
            <person name="de Montigny J."/>
            <person name="Neuveglise C."/>
            <person name="Thierry A."/>
            <person name="Blanc-Lenfle I."/>
            <person name="Bleykasten C."/>
            <person name="Diffels J."/>
            <person name="Fritsch E."/>
            <person name="Frangeul L."/>
            <person name="Goeffon A."/>
            <person name="Jauniaux N."/>
            <person name="Kachouri-Lafond R."/>
            <person name="Payen C."/>
            <person name="Potier S."/>
            <person name="Pribylova L."/>
            <person name="Ozanne C."/>
            <person name="Richard G.-F."/>
            <person name="Sacerdot C."/>
            <person name="Straub M.-L."/>
            <person name="Talla E."/>
        </authorList>
    </citation>
    <scope>NUCLEOTIDE SEQUENCE [LARGE SCALE GENOMIC DNA]</scope>
    <source>
        <strain evidence="2">ATCC 56472 / CBS 6340 / NRRL Y-8284</strain>
    </source>
</reference>
<evidence type="ECO:0000313" key="1">
    <source>
        <dbReference type="EMBL" id="CAR25447.1"/>
    </source>
</evidence>
<dbReference type="Proteomes" id="UP000002036">
    <property type="component" value="Chromosome G"/>
</dbReference>
<sequence length="80" mass="9230">MPAFEVSSKILLNLPIMPSKPLKKTPKVYVTSLVQRTRLQEYQPFTNPILSCLELNFMKLENCLQNCMLSRKLGALRFSK</sequence>
<organism evidence="1 2">
    <name type="scientific">Lachancea thermotolerans (strain ATCC 56472 / CBS 6340 / NRRL Y-8284)</name>
    <name type="common">Yeast</name>
    <name type="synonym">Kluyveromyces thermotolerans</name>
    <dbReference type="NCBI Taxonomy" id="559295"/>
    <lineage>
        <taxon>Eukaryota</taxon>
        <taxon>Fungi</taxon>
        <taxon>Dikarya</taxon>
        <taxon>Ascomycota</taxon>
        <taxon>Saccharomycotina</taxon>
        <taxon>Saccharomycetes</taxon>
        <taxon>Saccharomycetales</taxon>
        <taxon>Saccharomycetaceae</taxon>
        <taxon>Lachancea</taxon>
    </lineage>
</organism>
<accession>C5DNT6</accession>
<proteinExistence type="predicted"/>
<dbReference type="EMBL" id="CU928171">
    <property type="protein sequence ID" value="CAR25447.1"/>
    <property type="molecule type" value="Genomic_DNA"/>
</dbReference>
<dbReference type="GeneID" id="8294181"/>